<comment type="caution">
    <text evidence="1">The sequence shown here is derived from an EMBL/GenBank/DDBJ whole genome shotgun (WGS) entry which is preliminary data.</text>
</comment>
<accession>A4C3M1</accession>
<proteinExistence type="predicted"/>
<dbReference type="HOGENOM" id="CLU_2480981_0_0_6"/>
<evidence type="ECO:0000313" key="1">
    <source>
        <dbReference type="EMBL" id="EAR30153.1"/>
    </source>
</evidence>
<dbReference type="STRING" id="87626.PTD2_01251"/>
<gene>
    <name evidence="1" type="ORF">PTD2_01251</name>
</gene>
<organism evidence="1 2">
    <name type="scientific">Pseudoalteromonas tunicata D2</name>
    <dbReference type="NCBI Taxonomy" id="87626"/>
    <lineage>
        <taxon>Bacteria</taxon>
        <taxon>Pseudomonadati</taxon>
        <taxon>Pseudomonadota</taxon>
        <taxon>Gammaproteobacteria</taxon>
        <taxon>Alteromonadales</taxon>
        <taxon>Pseudoalteromonadaceae</taxon>
        <taxon>Pseudoalteromonas</taxon>
    </lineage>
</organism>
<keyword evidence="2" id="KW-1185">Reference proteome</keyword>
<evidence type="ECO:0000313" key="2">
    <source>
        <dbReference type="Proteomes" id="UP000006201"/>
    </source>
</evidence>
<name>A4C3M1_9GAMM</name>
<dbReference type="Proteomes" id="UP000006201">
    <property type="component" value="Unassembled WGS sequence"/>
</dbReference>
<sequence>MPLQNRVDPFGNLTTVSSRGEFLGNRGILHDESRKIVKPWAHKNWVICELSFKGIKRELFSPGSYSELFFLDEATALSAGNKKSGHS</sequence>
<dbReference type="eggNOG" id="ENOG5031E6R">
    <property type="taxonomic scope" value="Bacteria"/>
</dbReference>
<dbReference type="EMBL" id="AAOH01000001">
    <property type="protein sequence ID" value="EAR30153.1"/>
    <property type="molecule type" value="Genomic_DNA"/>
</dbReference>
<reference evidence="1 2" key="1">
    <citation type="submission" date="2006-02" db="EMBL/GenBank/DDBJ databases">
        <authorList>
            <person name="Moran M.A."/>
            <person name="Kjelleberg S."/>
            <person name="Egan S."/>
            <person name="Saunders N."/>
            <person name="Thomas T."/>
            <person name="Ferriera S."/>
            <person name="Johnson J."/>
            <person name="Kravitz S."/>
            <person name="Halpern A."/>
            <person name="Remington K."/>
            <person name="Beeson K."/>
            <person name="Tran B."/>
            <person name="Rogers Y.-H."/>
            <person name="Friedman R."/>
            <person name="Venter J.C."/>
        </authorList>
    </citation>
    <scope>NUCLEOTIDE SEQUENCE [LARGE SCALE GENOMIC DNA]</scope>
    <source>
        <strain evidence="1 2">D2</strain>
    </source>
</reference>
<dbReference type="AlphaFoldDB" id="A4C3M1"/>
<protein>
    <submittedName>
        <fullName evidence="1">Uncharacterized protein</fullName>
    </submittedName>
</protein>